<dbReference type="Pfam" id="PF11998">
    <property type="entry name" value="DUF3493"/>
    <property type="match status" value="1"/>
</dbReference>
<feature type="transmembrane region" description="Helical" evidence="1">
    <location>
        <begin position="37"/>
        <end position="59"/>
    </location>
</feature>
<evidence type="ECO:0000313" key="2">
    <source>
        <dbReference type="EMBL" id="MBW4466475.1"/>
    </source>
</evidence>
<sequence>MPDSPRTPRRLDPKLDPELYAQLRAELKTPYRGLRQFVYFGLGASGLIGAFVFLTQIMAGREVEAALPNLALQVGVVALMVGLFRLDRQRGKQTKNQAKNQAKK</sequence>
<name>A0A951PCE4_9CYAN</name>
<proteinExistence type="predicted"/>
<keyword evidence="1" id="KW-0812">Transmembrane</keyword>
<evidence type="ECO:0000256" key="1">
    <source>
        <dbReference type="SAM" id="Phobius"/>
    </source>
</evidence>
<organism evidence="2 3">
    <name type="scientific">Pegethrix bostrychoides GSE-TBD4-15B</name>
    <dbReference type="NCBI Taxonomy" id="2839662"/>
    <lineage>
        <taxon>Bacteria</taxon>
        <taxon>Bacillati</taxon>
        <taxon>Cyanobacteriota</taxon>
        <taxon>Cyanophyceae</taxon>
        <taxon>Oculatellales</taxon>
        <taxon>Oculatellaceae</taxon>
        <taxon>Pegethrix</taxon>
    </lineage>
</organism>
<dbReference type="InterPro" id="IPR021883">
    <property type="entry name" value="LPA1-like"/>
</dbReference>
<gene>
    <name evidence="2" type="ORF">KME07_13705</name>
</gene>
<reference evidence="2" key="2">
    <citation type="journal article" date="2022" name="Microbiol. Resour. Announc.">
        <title>Metagenome Sequencing to Explore Phylogenomics of Terrestrial Cyanobacteria.</title>
        <authorList>
            <person name="Ward R.D."/>
            <person name="Stajich J.E."/>
            <person name="Johansen J.R."/>
            <person name="Huntemann M."/>
            <person name="Clum A."/>
            <person name="Foster B."/>
            <person name="Foster B."/>
            <person name="Roux S."/>
            <person name="Palaniappan K."/>
            <person name="Varghese N."/>
            <person name="Mukherjee S."/>
            <person name="Reddy T.B.K."/>
            <person name="Daum C."/>
            <person name="Copeland A."/>
            <person name="Chen I.A."/>
            <person name="Ivanova N.N."/>
            <person name="Kyrpides N.C."/>
            <person name="Shapiro N."/>
            <person name="Eloe-Fadrosh E.A."/>
            <person name="Pietrasiak N."/>
        </authorList>
    </citation>
    <scope>NUCLEOTIDE SEQUENCE</scope>
    <source>
        <strain evidence="2">GSE-TBD4-15B</strain>
    </source>
</reference>
<feature type="transmembrane region" description="Helical" evidence="1">
    <location>
        <begin position="65"/>
        <end position="86"/>
    </location>
</feature>
<evidence type="ECO:0000313" key="3">
    <source>
        <dbReference type="Proteomes" id="UP000707356"/>
    </source>
</evidence>
<protein>
    <submittedName>
        <fullName evidence="2">DUF3493 domain-containing protein</fullName>
    </submittedName>
</protein>
<comment type="caution">
    <text evidence="2">The sequence shown here is derived from an EMBL/GenBank/DDBJ whole genome shotgun (WGS) entry which is preliminary data.</text>
</comment>
<dbReference type="Proteomes" id="UP000707356">
    <property type="component" value="Unassembled WGS sequence"/>
</dbReference>
<dbReference type="AlphaFoldDB" id="A0A951PCE4"/>
<reference evidence="2" key="1">
    <citation type="submission" date="2021-05" db="EMBL/GenBank/DDBJ databases">
        <authorList>
            <person name="Pietrasiak N."/>
            <person name="Ward R."/>
            <person name="Stajich J.E."/>
            <person name="Kurbessoian T."/>
        </authorList>
    </citation>
    <scope>NUCLEOTIDE SEQUENCE</scope>
    <source>
        <strain evidence="2">GSE-TBD4-15B</strain>
    </source>
</reference>
<keyword evidence="1" id="KW-1133">Transmembrane helix</keyword>
<dbReference type="EMBL" id="JAHHHV010000068">
    <property type="protein sequence ID" value="MBW4466475.1"/>
    <property type="molecule type" value="Genomic_DNA"/>
</dbReference>
<accession>A0A951PCE4</accession>
<keyword evidence="1" id="KW-0472">Membrane</keyword>